<reference evidence="1 2" key="1">
    <citation type="journal article" date="2019" name="Commun. Biol.">
        <title>The bagworm genome reveals a unique fibroin gene that provides high tensile strength.</title>
        <authorList>
            <person name="Kono N."/>
            <person name="Nakamura H."/>
            <person name="Ohtoshi R."/>
            <person name="Tomita M."/>
            <person name="Numata K."/>
            <person name="Arakawa K."/>
        </authorList>
    </citation>
    <scope>NUCLEOTIDE SEQUENCE [LARGE SCALE GENOMIC DNA]</scope>
</reference>
<dbReference type="EMBL" id="BGZK01002349">
    <property type="protein sequence ID" value="GBP93196.1"/>
    <property type="molecule type" value="Genomic_DNA"/>
</dbReference>
<accession>A0A4C1ZXL5</accession>
<dbReference type="AlphaFoldDB" id="A0A4C1ZXL5"/>
<keyword evidence="2" id="KW-1185">Reference proteome</keyword>
<protein>
    <submittedName>
        <fullName evidence="1">Uncharacterized protein</fullName>
    </submittedName>
</protein>
<comment type="caution">
    <text evidence="1">The sequence shown here is derived from an EMBL/GenBank/DDBJ whole genome shotgun (WGS) entry which is preliminary data.</text>
</comment>
<evidence type="ECO:0000313" key="2">
    <source>
        <dbReference type="Proteomes" id="UP000299102"/>
    </source>
</evidence>
<evidence type="ECO:0000313" key="1">
    <source>
        <dbReference type="EMBL" id="GBP93196.1"/>
    </source>
</evidence>
<organism evidence="1 2">
    <name type="scientific">Eumeta variegata</name>
    <name type="common">Bagworm moth</name>
    <name type="synonym">Eumeta japonica</name>
    <dbReference type="NCBI Taxonomy" id="151549"/>
    <lineage>
        <taxon>Eukaryota</taxon>
        <taxon>Metazoa</taxon>
        <taxon>Ecdysozoa</taxon>
        <taxon>Arthropoda</taxon>
        <taxon>Hexapoda</taxon>
        <taxon>Insecta</taxon>
        <taxon>Pterygota</taxon>
        <taxon>Neoptera</taxon>
        <taxon>Endopterygota</taxon>
        <taxon>Lepidoptera</taxon>
        <taxon>Glossata</taxon>
        <taxon>Ditrysia</taxon>
        <taxon>Tineoidea</taxon>
        <taxon>Psychidae</taxon>
        <taxon>Oiketicinae</taxon>
        <taxon>Eumeta</taxon>
    </lineage>
</organism>
<sequence>MIFIKTGQLIAKIIALEARRSRRLKSISERGPSNAYSFESSGDFVFIARARILITSLVPEIVGRRLNPSSTRRNVFFCKARRRGVNPTVSEFFVLLGSPCGLAEPKPEA</sequence>
<gene>
    <name evidence="1" type="ORF">EVAR_24939_1</name>
</gene>
<proteinExistence type="predicted"/>
<name>A0A4C1ZXL5_EUMVA</name>
<dbReference type="Proteomes" id="UP000299102">
    <property type="component" value="Unassembled WGS sequence"/>
</dbReference>